<reference evidence="6" key="2">
    <citation type="journal article" date="2021" name="PeerJ">
        <title>Extensive microbial diversity within the chicken gut microbiome revealed by metagenomics and culture.</title>
        <authorList>
            <person name="Gilroy R."/>
            <person name="Ravi A."/>
            <person name="Getino M."/>
            <person name="Pursley I."/>
            <person name="Horton D.L."/>
            <person name="Alikhan N.F."/>
            <person name="Baker D."/>
            <person name="Gharbi K."/>
            <person name="Hall N."/>
            <person name="Watson M."/>
            <person name="Adriaenssens E.M."/>
            <person name="Foster-Nyarko E."/>
            <person name="Jarju S."/>
            <person name="Secka A."/>
            <person name="Antonio M."/>
            <person name="Oren A."/>
            <person name="Chaudhuri R.R."/>
            <person name="La Ragione R."/>
            <person name="Hildebrand F."/>
            <person name="Pallen M.J."/>
        </authorList>
    </citation>
    <scope>NUCLEOTIDE SEQUENCE</scope>
    <source>
        <strain evidence="6">B1-8020</strain>
    </source>
</reference>
<dbReference type="PANTHER" id="PTHR43280:SF2">
    <property type="entry name" value="HTH-TYPE TRANSCRIPTIONAL REGULATOR EXSA"/>
    <property type="match status" value="1"/>
</dbReference>
<evidence type="ECO:0000313" key="7">
    <source>
        <dbReference type="Proteomes" id="UP000823604"/>
    </source>
</evidence>
<keyword evidence="4" id="KW-0812">Transmembrane</keyword>
<dbReference type="InterPro" id="IPR018060">
    <property type="entry name" value="HTH_AraC"/>
</dbReference>
<keyword evidence="4" id="KW-1133">Transmembrane helix</keyword>
<evidence type="ECO:0000313" key="6">
    <source>
        <dbReference type="EMBL" id="MBO8473012.1"/>
    </source>
</evidence>
<dbReference type="AlphaFoldDB" id="A0A9D9NGW1"/>
<dbReference type="EMBL" id="JADIMA010000045">
    <property type="protein sequence ID" value="MBO8473012.1"/>
    <property type="molecule type" value="Genomic_DNA"/>
</dbReference>
<feature type="transmembrane region" description="Helical" evidence="4">
    <location>
        <begin position="163"/>
        <end position="184"/>
    </location>
</feature>
<dbReference type="PROSITE" id="PS01124">
    <property type="entry name" value="HTH_ARAC_FAMILY_2"/>
    <property type="match status" value="1"/>
</dbReference>
<feature type="transmembrane region" description="Helical" evidence="4">
    <location>
        <begin position="46"/>
        <end position="64"/>
    </location>
</feature>
<keyword evidence="3" id="KW-0804">Transcription</keyword>
<dbReference type="PANTHER" id="PTHR43280">
    <property type="entry name" value="ARAC-FAMILY TRANSCRIPTIONAL REGULATOR"/>
    <property type="match status" value="1"/>
</dbReference>
<feature type="transmembrane region" description="Helical" evidence="4">
    <location>
        <begin position="196"/>
        <end position="218"/>
    </location>
</feature>
<evidence type="ECO:0000256" key="4">
    <source>
        <dbReference type="SAM" id="Phobius"/>
    </source>
</evidence>
<dbReference type="Pfam" id="PF12833">
    <property type="entry name" value="HTH_18"/>
    <property type="match status" value="1"/>
</dbReference>
<keyword evidence="4" id="KW-0472">Membrane</keyword>
<dbReference type="Gene3D" id="1.10.10.60">
    <property type="entry name" value="Homeodomain-like"/>
    <property type="match status" value="1"/>
</dbReference>
<dbReference type="Proteomes" id="UP000823604">
    <property type="component" value="Unassembled WGS sequence"/>
</dbReference>
<keyword evidence="1" id="KW-0805">Transcription regulation</keyword>
<evidence type="ECO:0000256" key="1">
    <source>
        <dbReference type="ARBA" id="ARBA00023015"/>
    </source>
</evidence>
<protein>
    <submittedName>
        <fullName evidence="6">AraC family transcriptional regulator</fullName>
    </submittedName>
</protein>
<feature type="transmembrane region" description="Helical" evidence="4">
    <location>
        <begin position="6"/>
        <end position="26"/>
    </location>
</feature>
<name>A0A9D9NGW1_9BACT</name>
<dbReference type="SUPFAM" id="SSF46689">
    <property type="entry name" value="Homeodomain-like"/>
    <property type="match status" value="1"/>
</dbReference>
<feature type="transmembrane region" description="Helical" evidence="4">
    <location>
        <begin position="70"/>
        <end position="92"/>
    </location>
</feature>
<feature type="domain" description="HTH araC/xylS-type" evidence="5">
    <location>
        <begin position="245"/>
        <end position="345"/>
    </location>
</feature>
<dbReference type="InterPro" id="IPR009057">
    <property type="entry name" value="Homeodomain-like_sf"/>
</dbReference>
<comment type="caution">
    <text evidence="6">The sequence shown here is derived from an EMBL/GenBank/DDBJ whole genome shotgun (WGS) entry which is preliminary data.</text>
</comment>
<evidence type="ECO:0000259" key="5">
    <source>
        <dbReference type="PROSITE" id="PS01124"/>
    </source>
</evidence>
<evidence type="ECO:0000256" key="2">
    <source>
        <dbReference type="ARBA" id="ARBA00023125"/>
    </source>
</evidence>
<dbReference type="SMART" id="SM00342">
    <property type="entry name" value="HTH_ARAC"/>
    <property type="match status" value="1"/>
</dbReference>
<dbReference type="GO" id="GO:0003700">
    <property type="term" value="F:DNA-binding transcription factor activity"/>
    <property type="evidence" value="ECO:0007669"/>
    <property type="project" value="InterPro"/>
</dbReference>
<proteinExistence type="predicted"/>
<keyword evidence="2" id="KW-0238">DNA-binding</keyword>
<dbReference type="GO" id="GO:0043565">
    <property type="term" value="F:sequence-specific DNA binding"/>
    <property type="evidence" value="ECO:0007669"/>
    <property type="project" value="InterPro"/>
</dbReference>
<reference evidence="6" key="1">
    <citation type="submission" date="2020-10" db="EMBL/GenBank/DDBJ databases">
        <authorList>
            <person name="Gilroy R."/>
        </authorList>
    </citation>
    <scope>NUCLEOTIDE SEQUENCE</scope>
    <source>
        <strain evidence="6">B1-8020</strain>
    </source>
</reference>
<feature type="transmembrane region" description="Helical" evidence="4">
    <location>
        <begin position="129"/>
        <end position="151"/>
    </location>
</feature>
<gene>
    <name evidence="6" type="ORF">IAB81_05225</name>
</gene>
<sequence length="350" mass="39475">MDYTVYQKVTLFVLATATTLIGAFMAGIRIRKGGAGKVLRSTRDMMTVAFFSLGFPAFITVFFADVPDYVVYLSFCLDTVSYTLLSFAAFQMASDKPVGENRRLVVSAVILALLAFSVFIVYMEGEMPLALRILLSLIYALIACYMAYIFRSGSKAGKSPVRNWAAASFYSTLFMGFFSGMILTSPLMVKNLFSDAVIFIYTLLNVGYVISFSNRVYYPSYSGNKVRMPVGEDVLDEKKASVLKGRLDSWVENKCYLQDDAIEDVVSALGTDLDFFRQYFRLRMPSDFRTWRISLRVEYAKKLINEEPSISMNVLSGKSGFVSRSNFYHYFKKITGETPAEYKSRVCGEE</sequence>
<organism evidence="6 7">
    <name type="scientific">Candidatus Merdivivens pullicola</name>
    <dbReference type="NCBI Taxonomy" id="2840872"/>
    <lineage>
        <taxon>Bacteria</taxon>
        <taxon>Pseudomonadati</taxon>
        <taxon>Bacteroidota</taxon>
        <taxon>Bacteroidia</taxon>
        <taxon>Bacteroidales</taxon>
        <taxon>Muribaculaceae</taxon>
        <taxon>Muribaculaceae incertae sedis</taxon>
        <taxon>Candidatus Merdivivens</taxon>
    </lineage>
</organism>
<accession>A0A9D9NGW1</accession>
<evidence type="ECO:0000256" key="3">
    <source>
        <dbReference type="ARBA" id="ARBA00023163"/>
    </source>
</evidence>
<feature type="transmembrane region" description="Helical" evidence="4">
    <location>
        <begin position="104"/>
        <end position="123"/>
    </location>
</feature>